<dbReference type="EMBL" id="CP036273">
    <property type="protein sequence ID" value="QDU21542.1"/>
    <property type="molecule type" value="Genomic_DNA"/>
</dbReference>
<evidence type="ECO:0000256" key="2">
    <source>
        <dbReference type="SAM" id="SignalP"/>
    </source>
</evidence>
<dbReference type="KEGG" id="uli:ETAA1_35090"/>
<dbReference type="Proteomes" id="UP000319576">
    <property type="component" value="Chromosome"/>
</dbReference>
<protein>
    <recommendedName>
        <fullName evidence="5">DUF3352 domain-containing protein</fullName>
    </recommendedName>
</protein>
<reference evidence="3 4" key="1">
    <citation type="submission" date="2019-02" db="EMBL/GenBank/DDBJ databases">
        <title>Deep-cultivation of Planctomycetes and their phenomic and genomic characterization uncovers novel biology.</title>
        <authorList>
            <person name="Wiegand S."/>
            <person name="Jogler M."/>
            <person name="Boedeker C."/>
            <person name="Pinto D."/>
            <person name="Vollmers J."/>
            <person name="Rivas-Marin E."/>
            <person name="Kohn T."/>
            <person name="Peeters S.H."/>
            <person name="Heuer A."/>
            <person name="Rast P."/>
            <person name="Oberbeckmann S."/>
            <person name="Bunk B."/>
            <person name="Jeske O."/>
            <person name="Meyerdierks A."/>
            <person name="Storesund J.E."/>
            <person name="Kallscheuer N."/>
            <person name="Luecker S."/>
            <person name="Lage O.M."/>
            <person name="Pohl T."/>
            <person name="Merkel B.J."/>
            <person name="Hornburger P."/>
            <person name="Mueller R.-W."/>
            <person name="Bruemmer F."/>
            <person name="Labrenz M."/>
            <person name="Spormann A.M."/>
            <person name="Op den Camp H."/>
            <person name="Overmann J."/>
            <person name="Amann R."/>
            <person name="Jetten M.S.M."/>
            <person name="Mascher T."/>
            <person name="Medema M.H."/>
            <person name="Devos D.P."/>
            <person name="Kaster A.-K."/>
            <person name="Ovreas L."/>
            <person name="Rohde M."/>
            <person name="Galperin M.Y."/>
            <person name="Jogler C."/>
        </authorList>
    </citation>
    <scope>NUCLEOTIDE SEQUENCE [LARGE SCALE GENOMIC DNA]</scope>
    <source>
        <strain evidence="3 4">ETA_A1</strain>
    </source>
</reference>
<accession>A0A517XVK5</accession>
<keyword evidence="2" id="KW-0732">Signal</keyword>
<organism evidence="3 4">
    <name type="scientific">Urbifossiella limnaea</name>
    <dbReference type="NCBI Taxonomy" id="2528023"/>
    <lineage>
        <taxon>Bacteria</taxon>
        <taxon>Pseudomonadati</taxon>
        <taxon>Planctomycetota</taxon>
        <taxon>Planctomycetia</taxon>
        <taxon>Gemmatales</taxon>
        <taxon>Gemmataceae</taxon>
        <taxon>Urbifossiella</taxon>
    </lineage>
</organism>
<evidence type="ECO:0000313" key="4">
    <source>
        <dbReference type="Proteomes" id="UP000319576"/>
    </source>
</evidence>
<feature type="compositionally biased region" description="Polar residues" evidence="1">
    <location>
        <begin position="166"/>
        <end position="175"/>
    </location>
</feature>
<feature type="signal peptide" evidence="2">
    <location>
        <begin position="1"/>
        <end position="20"/>
    </location>
</feature>
<keyword evidence="4" id="KW-1185">Reference proteome</keyword>
<sequence precursor="true">MYRLVWSVLAVAAAAPPLRAAGPAVADLFPADTLAYVEVRDAGKLAPQVTAALAGSPLADVAKFVDARRDAGKTAHDILGKPQLAVLGLLASPELASEVGRLGGVAAGVTGFTDTGDPEAVVAVLTGDSAAAGLAARGFLALAHVRRVAAVDGVPVYQFRVPQPSFDPNTGQQKLDNTKPPAEGTHEATAAYTPGLFVYGTSKAAVAAVLTRYRGKGAGLGGVAAFKASRDASAGPGLFVYADAAALLAKLDAARRAAEDGPEPDALGWVRMLGGDRAVTHVAGTVRFRDGGLAADLTAAFAPGTTSPLLTVLSGPGAKAEFLGHAGGAGAFAATVSFPEKGRAAAVLGFLDAAAKATGTLGRTPAEAVKEIEARTKTPVTDGLVGRTRAVTVFAPKQQQLAKGVPALPTVVLHAETAEVAAAWEEFLPKLHADVTGAEAVQPASESVDGVKVLSLPGAGLPWNSAVHYARKDAAVAVGLDRAAVAAAVTAGPPPVALPADNPAALAGFLRLGGAARALLVAGAPAAGPVVRVPTPPRPVGPRFSPDGNEFPPPEAQSKAEEKAIDGVWAALDALPPLAVTARRDGDRLRVELAQPVGKAGFAPAVAAGVAWFDVFLNRAANPNAGAYPTYRRVR</sequence>
<feature type="region of interest" description="Disordered" evidence="1">
    <location>
        <begin position="533"/>
        <end position="558"/>
    </location>
</feature>
<dbReference type="OrthoDB" id="9826326at2"/>
<evidence type="ECO:0000313" key="3">
    <source>
        <dbReference type="EMBL" id="QDU21542.1"/>
    </source>
</evidence>
<evidence type="ECO:0000256" key="1">
    <source>
        <dbReference type="SAM" id="MobiDB-lite"/>
    </source>
</evidence>
<gene>
    <name evidence="3" type="ORF">ETAA1_35090</name>
</gene>
<dbReference type="RefSeq" id="WP_145240575.1">
    <property type="nucleotide sequence ID" value="NZ_CP036273.1"/>
</dbReference>
<evidence type="ECO:0008006" key="5">
    <source>
        <dbReference type="Google" id="ProtNLM"/>
    </source>
</evidence>
<feature type="region of interest" description="Disordered" evidence="1">
    <location>
        <begin position="163"/>
        <end position="185"/>
    </location>
</feature>
<name>A0A517XVK5_9BACT</name>
<proteinExistence type="predicted"/>
<feature type="chain" id="PRO_5022062323" description="DUF3352 domain-containing protein" evidence="2">
    <location>
        <begin position="21"/>
        <end position="635"/>
    </location>
</feature>
<dbReference type="AlphaFoldDB" id="A0A517XVK5"/>